<dbReference type="AlphaFoldDB" id="A0A9R1X547"/>
<proteinExistence type="predicted"/>
<dbReference type="Proteomes" id="UP000235145">
    <property type="component" value="Unassembled WGS sequence"/>
</dbReference>
<dbReference type="PANTHER" id="PTHR31355">
    <property type="entry name" value="MICROTUBULE-ASSOCIATED PROTEIN TORTIFOLIA1"/>
    <property type="match status" value="1"/>
</dbReference>
<dbReference type="Gene3D" id="1.25.10.10">
    <property type="entry name" value="Leucine-rich Repeat Variant"/>
    <property type="match status" value="2"/>
</dbReference>
<gene>
    <name evidence="3" type="ORF">LSAT_V11C700365330</name>
</gene>
<dbReference type="GO" id="GO:0008017">
    <property type="term" value="F:microtubule binding"/>
    <property type="evidence" value="ECO:0000318"/>
    <property type="project" value="GO_Central"/>
</dbReference>
<accession>A0A9R1X547</accession>
<feature type="domain" description="TOG" evidence="2">
    <location>
        <begin position="45"/>
        <end position="284"/>
    </location>
</feature>
<dbReference type="SMART" id="SM01349">
    <property type="entry name" value="TOG"/>
    <property type="match status" value="1"/>
</dbReference>
<organism evidence="3 4">
    <name type="scientific">Lactuca sativa</name>
    <name type="common">Garden lettuce</name>
    <dbReference type="NCBI Taxonomy" id="4236"/>
    <lineage>
        <taxon>Eukaryota</taxon>
        <taxon>Viridiplantae</taxon>
        <taxon>Streptophyta</taxon>
        <taxon>Embryophyta</taxon>
        <taxon>Tracheophyta</taxon>
        <taxon>Spermatophyta</taxon>
        <taxon>Magnoliopsida</taxon>
        <taxon>eudicotyledons</taxon>
        <taxon>Gunneridae</taxon>
        <taxon>Pentapetalae</taxon>
        <taxon>asterids</taxon>
        <taxon>campanulids</taxon>
        <taxon>Asterales</taxon>
        <taxon>Asteraceae</taxon>
        <taxon>Cichorioideae</taxon>
        <taxon>Cichorieae</taxon>
        <taxon>Lactucinae</taxon>
        <taxon>Lactuca</taxon>
    </lineage>
</organism>
<name>A0A9R1X547_LACSA</name>
<dbReference type="EMBL" id="NBSK02000007">
    <property type="protein sequence ID" value="KAJ0198169.1"/>
    <property type="molecule type" value="Genomic_DNA"/>
</dbReference>
<dbReference type="InterPro" id="IPR033337">
    <property type="entry name" value="TORTIFOLIA1/SINE1-2"/>
</dbReference>
<comment type="caution">
    <text evidence="3">The sequence shown here is derived from an EMBL/GenBank/DDBJ whole genome shotgun (WGS) entry which is preliminary data.</text>
</comment>
<dbReference type="InterPro" id="IPR016024">
    <property type="entry name" value="ARM-type_fold"/>
</dbReference>
<evidence type="ECO:0000256" key="1">
    <source>
        <dbReference type="SAM" id="MobiDB-lite"/>
    </source>
</evidence>
<dbReference type="Pfam" id="PF24713">
    <property type="entry name" value="TOR1L1_C"/>
    <property type="match status" value="1"/>
</dbReference>
<evidence type="ECO:0000313" key="4">
    <source>
        <dbReference type="Proteomes" id="UP000235145"/>
    </source>
</evidence>
<keyword evidence="4" id="KW-1185">Reference proteome</keyword>
<dbReference type="InterPro" id="IPR057599">
    <property type="entry name" value="TORTIFOLIA1/TORL1-2_C"/>
</dbReference>
<sequence length="742" mass="82877">MKAHLKLRGATARVNNQQATFELKHRVVIALNKISDRDTYQIGVDELERTIKSLTPENVSPFLSCILDTDSEQKKAVRKECIRLMGTLATFHHDLIGPHIGKMVSSIVKRLKDPDAVVRDACVDTMGVLASRLTSFEGNFVVLVKPLFEAICEQNKHVQNGSALCLARVIDNAMDPPVSILQRMLIKTTKLLNNPHFMVKPAIIELNRSIIQAGGASTESSLSVAMTSIQEALKNSDWSTRKAASLALAEFASSNASYFGSFKSSSIHSLELCRFDKVKPVRDTVLQALQLWRSLKETDAFECSEARSSIKGGDYNESKVKDTRIPLSVRKNGSSSSNVGSPHNSKPNDWNIKVIVPNTHNNFLLYPKDEESEGSSVTKAFTSTQDIGYEYVPMDDKHEFSSTSNIDTEKFEAKLMGVNRLLVDKEMSSEEQRYYSKIEDCKSNESNVRESVSESIHGCCMQTTKEISLFREKLQDIDNKQSNLLYLLKGFTSKTTDSLSIIQTKVSSLEHVVDQMAQNIDDHKGRNLKSTSNFLKKSSPRPSTCTPRQSLDTLTRQSPLQPPKQSDASEDSTFCRGKSGNSTNQGIDSWMDPMSRNNVVKDTQKDISRLGIQSAINRKKDLDAAYVDALNSCDEVALVYLFDKTGPVLEKLSHMTVNVIVSTLATFLSEQRFMNSIIPWLHQVVELSGVHGSNHLLLTAKTRREFLYAIQEAMNMELPNTTSRRSITQLVTKMHQVWGKCS</sequence>
<dbReference type="Pfam" id="PF24714">
    <property type="entry name" value="TOR1L1_N"/>
    <property type="match status" value="1"/>
</dbReference>
<feature type="region of interest" description="Disordered" evidence="1">
    <location>
        <begin position="520"/>
        <end position="596"/>
    </location>
</feature>
<dbReference type="Gramene" id="rna-gnl|WGS:NBSK|LSAT_7X57441_mrna">
    <property type="protein sequence ID" value="cds-PLY69344.1"/>
    <property type="gene ID" value="gene-LSAT_7X57441"/>
</dbReference>
<reference evidence="3 4" key="1">
    <citation type="journal article" date="2017" name="Nat. Commun.">
        <title>Genome assembly with in vitro proximity ligation data and whole-genome triplication in lettuce.</title>
        <authorList>
            <person name="Reyes-Chin-Wo S."/>
            <person name="Wang Z."/>
            <person name="Yang X."/>
            <person name="Kozik A."/>
            <person name="Arikit S."/>
            <person name="Song C."/>
            <person name="Xia L."/>
            <person name="Froenicke L."/>
            <person name="Lavelle D.O."/>
            <person name="Truco M.J."/>
            <person name="Xia R."/>
            <person name="Zhu S."/>
            <person name="Xu C."/>
            <person name="Xu H."/>
            <person name="Xu X."/>
            <person name="Cox K."/>
            <person name="Korf I."/>
            <person name="Meyers B.C."/>
            <person name="Michelmore R.W."/>
        </authorList>
    </citation>
    <scope>NUCLEOTIDE SEQUENCE [LARGE SCALE GENOMIC DNA]</scope>
    <source>
        <strain evidence="4">cv. Salinas</strain>
        <tissue evidence="3">Seedlings</tissue>
    </source>
</reference>
<feature type="region of interest" description="Disordered" evidence="1">
    <location>
        <begin position="328"/>
        <end position="350"/>
    </location>
</feature>
<feature type="compositionally biased region" description="Polar residues" evidence="1">
    <location>
        <begin position="528"/>
        <end position="566"/>
    </location>
</feature>
<dbReference type="OrthoDB" id="298726at2759"/>
<evidence type="ECO:0000313" key="3">
    <source>
        <dbReference type="EMBL" id="KAJ0198169.1"/>
    </source>
</evidence>
<dbReference type="InterPro" id="IPR057600">
    <property type="entry name" value="TORTIFOLIA1/SINE1-2_N"/>
</dbReference>
<dbReference type="InterPro" id="IPR034085">
    <property type="entry name" value="TOG"/>
</dbReference>
<protein>
    <recommendedName>
        <fullName evidence="2">TOG domain-containing protein</fullName>
    </recommendedName>
</protein>
<dbReference type="SUPFAM" id="SSF48371">
    <property type="entry name" value="ARM repeat"/>
    <property type="match status" value="1"/>
</dbReference>
<feature type="compositionally biased region" description="Low complexity" evidence="1">
    <location>
        <begin position="328"/>
        <end position="345"/>
    </location>
</feature>
<dbReference type="GO" id="GO:0005874">
    <property type="term" value="C:microtubule"/>
    <property type="evidence" value="ECO:0007669"/>
    <property type="project" value="InterPro"/>
</dbReference>
<evidence type="ECO:0000259" key="2">
    <source>
        <dbReference type="SMART" id="SM01349"/>
    </source>
</evidence>
<dbReference type="PANTHER" id="PTHR31355:SF22">
    <property type="entry name" value="TORTIFOLIA1-LIKE PROTEIN 2"/>
    <property type="match status" value="1"/>
</dbReference>
<dbReference type="InterPro" id="IPR011989">
    <property type="entry name" value="ARM-like"/>
</dbReference>